<dbReference type="Proteomes" id="UP001253595">
    <property type="component" value="Unassembled WGS sequence"/>
</dbReference>
<organism evidence="11 12">
    <name type="scientific">Cellvibrio fibrivorans</name>
    <dbReference type="NCBI Taxonomy" id="126350"/>
    <lineage>
        <taxon>Bacteria</taxon>
        <taxon>Pseudomonadati</taxon>
        <taxon>Pseudomonadota</taxon>
        <taxon>Gammaproteobacteria</taxon>
        <taxon>Cellvibrionales</taxon>
        <taxon>Cellvibrionaceae</taxon>
        <taxon>Cellvibrio</taxon>
    </lineage>
</organism>
<evidence type="ECO:0000256" key="6">
    <source>
        <dbReference type="ARBA" id="ARBA00023209"/>
    </source>
</evidence>
<dbReference type="NCBIfam" id="TIGR00182">
    <property type="entry name" value="plsX"/>
    <property type="match status" value="1"/>
</dbReference>
<keyword evidence="11" id="KW-0012">Acyltransferase</keyword>
<proteinExistence type="inferred from homology"/>
<dbReference type="InterPro" id="IPR012281">
    <property type="entry name" value="Phospholipid_synth_PlsX-like"/>
</dbReference>
<evidence type="ECO:0000256" key="7">
    <source>
        <dbReference type="ARBA" id="ARBA00023264"/>
    </source>
</evidence>
<evidence type="ECO:0000256" key="5">
    <source>
        <dbReference type="ARBA" id="ARBA00023098"/>
    </source>
</evidence>
<evidence type="ECO:0000256" key="4">
    <source>
        <dbReference type="ARBA" id="ARBA00022679"/>
    </source>
</evidence>
<comment type="function">
    <text evidence="10">Catalyzes the reversible formation of acyl-phosphate (acyl-PO(4)) from acyl-[acyl-carrier-protein] (acyl-ACP). This enzyme utilizes acyl-ACP as fatty acyl donor, but not acyl-CoA.</text>
</comment>
<comment type="subcellular location">
    <subcellularLocation>
        <location evidence="10">Cytoplasm</location>
    </subcellularLocation>
    <text evidence="10">Associated with the membrane possibly through PlsY.</text>
</comment>
<reference evidence="11 12" key="1">
    <citation type="submission" date="2023-07" db="EMBL/GenBank/DDBJ databases">
        <title>Sorghum-associated microbial communities from plants grown in Nebraska, USA.</title>
        <authorList>
            <person name="Schachtman D."/>
        </authorList>
    </citation>
    <scope>NUCLEOTIDE SEQUENCE [LARGE SCALE GENOMIC DNA]</scope>
    <source>
        <strain evidence="11 12">BE190</strain>
    </source>
</reference>
<dbReference type="Gene3D" id="3.40.718.10">
    <property type="entry name" value="Isopropylmalate Dehydrogenase"/>
    <property type="match status" value="1"/>
</dbReference>
<evidence type="ECO:0000256" key="8">
    <source>
        <dbReference type="ARBA" id="ARBA00024069"/>
    </source>
</evidence>
<evidence type="ECO:0000256" key="9">
    <source>
        <dbReference type="ARBA" id="ARBA00046608"/>
    </source>
</evidence>
<accession>A0ABU1UVR3</accession>
<keyword evidence="2 10" id="KW-0963">Cytoplasm</keyword>
<keyword evidence="5 10" id="KW-0443">Lipid metabolism</keyword>
<evidence type="ECO:0000256" key="3">
    <source>
        <dbReference type="ARBA" id="ARBA00022516"/>
    </source>
</evidence>
<dbReference type="PIRSF" id="PIRSF002465">
    <property type="entry name" value="Phsphlp_syn_PlsX"/>
    <property type="match status" value="1"/>
</dbReference>
<comment type="similarity">
    <text evidence="10">Belongs to the PlsX family.</text>
</comment>
<dbReference type="EC" id="2.3.1.274" evidence="8 10"/>
<evidence type="ECO:0000256" key="10">
    <source>
        <dbReference type="HAMAP-Rule" id="MF_00019"/>
    </source>
</evidence>
<keyword evidence="7 10" id="KW-1208">Phospholipid metabolism</keyword>
<sequence length="329" mass="35386">MSGDLGPRVAISASQKFLTQFSDVDLLLVGNETQLLSLLSQSKKLHARITLVHAADVVSMHDDPLLALRQKKDSSMWMALDLLRNNDVDACVSAGNTGALLAIAKFLIKTFPAIERPAICKSMPVEAGSTYLLDLGANINCPPDYLHQFALMGSVLAGASSEVSPRVALLNIGTEQQKGTDTLKAAQLLLQEDPRINYVGFVEANSIFTGAVDVIVCDGFHGNIALKASEGVALFIANKISKIVKQNLFNRCLSLLALPLLKRLQHELNPSVYNGASFLGLQKTVIKSHGGADEKAFLQALVVAREQVIHKVPARIQRVLCEAEGIAKA</sequence>
<dbReference type="GO" id="GO:0004366">
    <property type="term" value="F:glycerol-3-phosphate O-acyltransferase activity"/>
    <property type="evidence" value="ECO:0007669"/>
    <property type="project" value="UniProtKB-EC"/>
</dbReference>
<keyword evidence="12" id="KW-1185">Reference proteome</keyword>
<dbReference type="InterPro" id="IPR003664">
    <property type="entry name" value="FA_synthesis"/>
</dbReference>
<evidence type="ECO:0000256" key="2">
    <source>
        <dbReference type="ARBA" id="ARBA00022490"/>
    </source>
</evidence>
<evidence type="ECO:0000256" key="1">
    <source>
        <dbReference type="ARBA" id="ARBA00001232"/>
    </source>
</evidence>
<comment type="catalytic activity">
    <reaction evidence="1 10">
        <text>a fatty acyl-[ACP] + phosphate = an acyl phosphate + holo-[ACP]</text>
        <dbReference type="Rhea" id="RHEA:42292"/>
        <dbReference type="Rhea" id="RHEA-COMP:9685"/>
        <dbReference type="Rhea" id="RHEA-COMP:14125"/>
        <dbReference type="ChEBI" id="CHEBI:43474"/>
        <dbReference type="ChEBI" id="CHEBI:59918"/>
        <dbReference type="ChEBI" id="CHEBI:64479"/>
        <dbReference type="ChEBI" id="CHEBI:138651"/>
        <dbReference type="EC" id="2.3.1.274"/>
    </reaction>
</comment>
<name>A0ABU1UVR3_9GAMM</name>
<comment type="pathway">
    <text evidence="10">Lipid metabolism; phospholipid metabolism.</text>
</comment>
<dbReference type="EMBL" id="JAVDVX010000002">
    <property type="protein sequence ID" value="MDR7089203.1"/>
    <property type="molecule type" value="Genomic_DNA"/>
</dbReference>
<keyword evidence="6 10" id="KW-0594">Phospholipid biosynthesis</keyword>
<dbReference type="HAMAP" id="MF_00019">
    <property type="entry name" value="PlsX"/>
    <property type="match status" value="1"/>
</dbReference>
<evidence type="ECO:0000313" key="11">
    <source>
        <dbReference type="EMBL" id="MDR7089203.1"/>
    </source>
</evidence>
<dbReference type="Pfam" id="PF02504">
    <property type="entry name" value="FA_synthesis"/>
    <property type="match status" value="1"/>
</dbReference>
<dbReference type="PANTHER" id="PTHR30100">
    <property type="entry name" value="FATTY ACID/PHOSPHOLIPID SYNTHESIS PROTEIN PLSX"/>
    <property type="match status" value="1"/>
</dbReference>
<evidence type="ECO:0000313" key="12">
    <source>
        <dbReference type="Proteomes" id="UP001253595"/>
    </source>
</evidence>
<comment type="caution">
    <text evidence="11">The sequence shown here is derived from an EMBL/GenBank/DDBJ whole genome shotgun (WGS) entry which is preliminary data.</text>
</comment>
<gene>
    <name evidence="10" type="primary">plsX</name>
    <name evidence="11" type="ORF">J2X05_001209</name>
</gene>
<protein>
    <recommendedName>
        <fullName evidence="8 10">Phosphate acyltransferase</fullName>
        <ecNumber evidence="8 10">2.3.1.274</ecNumber>
    </recommendedName>
    <alternativeName>
        <fullName evidence="10">Acyl-ACP phosphotransacylase</fullName>
    </alternativeName>
    <alternativeName>
        <fullName evidence="10">Acyl-[acyl-carrier-protein]--phosphate acyltransferase</fullName>
    </alternativeName>
    <alternativeName>
        <fullName evidence="10">Phosphate-acyl-ACP acyltransferase</fullName>
    </alternativeName>
</protein>
<dbReference type="SUPFAM" id="SSF53659">
    <property type="entry name" value="Isocitrate/Isopropylmalate dehydrogenase-like"/>
    <property type="match status" value="1"/>
</dbReference>
<keyword evidence="4 10" id="KW-0808">Transferase</keyword>
<keyword evidence="3 10" id="KW-0444">Lipid biosynthesis</keyword>
<comment type="subunit">
    <text evidence="9 10">Homodimer. Probably interacts with PlsY.</text>
</comment>
<dbReference type="PANTHER" id="PTHR30100:SF1">
    <property type="entry name" value="PHOSPHATE ACYLTRANSFERASE"/>
    <property type="match status" value="1"/>
</dbReference>